<dbReference type="KEGG" id="sky:D0C37_15415"/>
<dbReference type="SUPFAM" id="SSF51735">
    <property type="entry name" value="NAD(P)-binding Rossmann-fold domains"/>
    <property type="match status" value="1"/>
</dbReference>
<protein>
    <submittedName>
        <fullName evidence="2">NAD-dependent epimerase/dehydratase family protein</fullName>
    </submittedName>
</protein>
<gene>
    <name evidence="2" type="ORF">D0C37_15415</name>
</gene>
<organism evidence="2 3">
    <name type="scientific">Streptomyces koyangensis</name>
    <dbReference type="NCBI Taxonomy" id="188770"/>
    <lineage>
        <taxon>Bacteria</taxon>
        <taxon>Bacillati</taxon>
        <taxon>Actinomycetota</taxon>
        <taxon>Actinomycetes</taxon>
        <taxon>Kitasatosporales</taxon>
        <taxon>Streptomycetaceae</taxon>
        <taxon>Streptomyces</taxon>
        <taxon>Streptomyces aurantiacus group</taxon>
    </lineage>
</organism>
<dbReference type="EMBL" id="CP031742">
    <property type="protein sequence ID" value="AXQ55856.1"/>
    <property type="molecule type" value="Genomic_DNA"/>
</dbReference>
<dbReference type="PANTHER" id="PTHR43162">
    <property type="match status" value="1"/>
</dbReference>
<reference evidence="2 3" key="1">
    <citation type="submission" date="2018-08" db="EMBL/GenBank/DDBJ databases">
        <authorList>
            <person name="Ferrada E.E."/>
            <person name="Latorre B.A."/>
        </authorList>
    </citation>
    <scope>NUCLEOTIDE SEQUENCE [LARGE SCALE GENOMIC DNA]</scope>
    <source>
        <strain evidence="2 3">VK-A60T</strain>
    </source>
</reference>
<dbReference type="RefSeq" id="WP_117349592.1">
    <property type="nucleotide sequence ID" value="NZ_CP031742.1"/>
</dbReference>
<name>A0A385DC00_9ACTN</name>
<dbReference type="AlphaFoldDB" id="A0A385DC00"/>
<dbReference type="GeneID" id="300115560"/>
<evidence type="ECO:0000313" key="3">
    <source>
        <dbReference type="Proteomes" id="UP000259636"/>
    </source>
</evidence>
<dbReference type="InterPro" id="IPR036291">
    <property type="entry name" value="NAD(P)-bd_dom_sf"/>
</dbReference>
<evidence type="ECO:0000313" key="2">
    <source>
        <dbReference type="EMBL" id="AXQ55856.1"/>
    </source>
</evidence>
<dbReference type="PANTHER" id="PTHR43162:SF1">
    <property type="entry name" value="PRESTALK A DIFFERENTIATION PROTEIN A"/>
    <property type="match status" value="1"/>
</dbReference>
<dbReference type="Pfam" id="PF13460">
    <property type="entry name" value="NAD_binding_10"/>
    <property type="match status" value="1"/>
</dbReference>
<dbReference type="InterPro" id="IPR051604">
    <property type="entry name" value="Ergot_Alk_Oxidoreductase"/>
</dbReference>
<evidence type="ECO:0000259" key="1">
    <source>
        <dbReference type="Pfam" id="PF13460"/>
    </source>
</evidence>
<dbReference type="Gene3D" id="3.40.50.720">
    <property type="entry name" value="NAD(P)-binding Rossmann-like Domain"/>
    <property type="match status" value="1"/>
</dbReference>
<dbReference type="InterPro" id="IPR016040">
    <property type="entry name" value="NAD(P)-bd_dom"/>
</dbReference>
<proteinExistence type="predicted"/>
<dbReference type="Proteomes" id="UP000259636">
    <property type="component" value="Chromosome"/>
</dbReference>
<accession>A0A385DC00</accession>
<sequence>MTVLVTGATGTVGRQVVAELLARGERVRALTREPGSAGLPGEVEVVGGDLTEPEGLEGVFDGVSGVHLITFGGALFAPLETGERLVAMAEAAGVRRATVLFGGGETPLQEAVCRSGLEWTVLMPVEFMANALEWAPDIRATSTVSEPFPGRLSAMVHERDIGACAAVALTEEGHAGQTYTLTGPEVLTVYDKVAALGRARGAGVRVEELTPGEAGERWRAAGMAEEVVGFLLEVYGATPVEGRTVDPAVPRLLGRPALRFEEWAREHAEQFTSGRP</sequence>
<feature type="domain" description="NAD(P)-binding" evidence="1">
    <location>
        <begin position="7"/>
        <end position="98"/>
    </location>
</feature>
<dbReference type="Gene3D" id="3.90.25.10">
    <property type="entry name" value="UDP-galactose 4-epimerase, domain 1"/>
    <property type="match status" value="1"/>
</dbReference>